<gene>
    <name evidence="1" type="ORF">DERYTH_LOCUS12730</name>
</gene>
<dbReference type="Proteomes" id="UP000789405">
    <property type="component" value="Unassembled WGS sequence"/>
</dbReference>
<proteinExistence type="predicted"/>
<keyword evidence="2" id="KW-1185">Reference proteome</keyword>
<organism evidence="1 2">
    <name type="scientific">Dentiscutata erythropus</name>
    <dbReference type="NCBI Taxonomy" id="1348616"/>
    <lineage>
        <taxon>Eukaryota</taxon>
        <taxon>Fungi</taxon>
        <taxon>Fungi incertae sedis</taxon>
        <taxon>Mucoromycota</taxon>
        <taxon>Glomeromycotina</taxon>
        <taxon>Glomeromycetes</taxon>
        <taxon>Diversisporales</taxon>
        <taxon>Gigasporaceae</taxon>
        <taxon>Dentiscutata</taxon>
    </lineage>
</organism>
<accession>A0A9N9EV74</accession>
<evidence type="ECO:0000313" key="2">
    <source>
        <dbReference type="Proteomes" id="UP000789405"/>
    </source>
</evidence>
<evidence type="ECO:0000313" key="1">
    <source>
        <dbReference type="EMBL" id="CAG8696801.1"/>
    </source>
</evidence>
<sequence length="193" mass="22825">ISKTSESEKTIEKNSSAISVIKRKEAILDLIPLDVQISALESIKEKPYSLTHKRKLNNDQSEDFYSNEIDENKNLEFKRLYINIYNRKWAEFDIDLFLLGYFFHPYFWGKGFLPGVFHRVCHTAVSIWLKLDGEKYSSAQLLSQMTSYKQYEDPYNILFDFYNSSVQNWWSIIDQKNNHIQKLALKILAIMPH</sequence>
<dbReference type="EMBL" id="CAJVPY010008494">
    <property type="protein sequence ID" value="CAG8696801.1"/>
    <property type="molecule type" value="Genomic_DNA"/>
</dbReference>
<comment type="caution">
    <text evidence="1">The sequence shown here is derived from an EMBL/GenBank/DDBJ whole genome shotgun (WGS) entry which is preliminary data.</text>
</comment>
<dbReference type="AlphaFoldDB" id="A0A9N9EV74"/>
<dbReference type="OrthoDB" id="2431945at2759"/>
<feature type="non-terminal residue" evidence="1">
    <location>
        <position position="1"/>
    </location>
</feature>
<protein>
    <submittedName>
        <fullName evidence="1">19986_t:CDS:1</fullName>
    </submittedName>
</protein>
<reference evidence="1" key="1">
    <citation type="submission" date="2021-06" db="EMBL/GenBank/DDBJ databases">
        <authorList>
            <person name="Kallberg Y."/>
            <person name="Tangrot J."/>
            <person name="Rosling A."/>
        </authorList>
    </citation>
    <scope>NUCLEOTIDE SEQUENCE</scope>
    <source>
        <strain evidence="1">MA453B</strain>
    </source>
</reference>
<name>A0A9N9EV74_9GLOM</name>